<protein>
    <submittedName>
        <fullName evidence="1">Uncharacterized protein</fullName>
    </submittedName>
</protein>
<dbReference type="AlphaFoldDB" id="A0A0A9GGJ3"/>
<organism evidence="1">
    <name type="scientific">Arundo donax</name>
    <name type="common">Giant reed</name>
    <name type="synonym">Donax arundinaceus</name>
    <dbReference type="NCBI Taxonomy" id="35708"/>
    <lineage>
        <taxon>Eukaryota</taxon>
        <taxon>Viridiplantae</taxon>
        <taxon>Streptophyta</taxon>
        <taxon>Embryophyta</taxon>
        <taxon>Tracheophyta</taxon>
        <taxon>Spermatophyta</taxon>
        <taxon>Magnoliopsida</taxon>
        <taxon>Liliopsida</taxon>
        <taxon>Poales</taxon>
        <taxon>Poaceae</taxon>
        <taxon>PACMAD clade</taxon>
        <taxon>Arundinoideae</taxon>
        <taxon>Arundineae</taxon>
        <taxon>Arundo</taxon>
    </lineage>
</organism>
<dbReference type="EMBL" id="GBRH01173681">
    <property type="protein sequence ID" value="JAE24215.1"/>
    <property type="molecule type" value="Transcribed_RNA"/>
</dbReference>
<reference evidence="1" key="2">
    <citation type="journal article" date="2015" name="Data Brief">
        <title>Shoot transcriptome of the giant reed, Arundo donax.</title>
        <authorList>
            <person name="Barrero R.A."/>
            <person name="Guerrero F.D."/>
            <person name="Moolhuijzen P."/>
            <person name="Goolsby J.A."/>
            <person name="Tidwell J."/>
            <person name="Bellgard S.E."/>
            <person name="Bellgard M.I."/>
        </authorList>
    </citation>
    <scope>NUCLEOTIDE SEQUENCE</scope>
    <source>
        <tissue evidence="1">Shoot tissue taken approximately 20 cm above the soil surface</tissue>
    </source>
</reference>
<reference evidence="1" key="1">
    <citation type="submission" date="2014-09" db="EMBL/GenBank/DDBJ databases">
        <authorList>
            <person name="Magalhaes I.L.F."/>
            <person name="Oliveira U."/>
            <person name="Santos F.R."/>
            <person name="Vidigal T.H.D.A."/>
            <person name="Brescovit A.D."/>
            <person name="Santos A.J."/>
        </authorList>
    </citation>
    <scope>NUCLEOTIDE SEQUENCE</scope>
    <source>
        <tissue evidence="1">Shoot tissue taken approximately 20 cm above the soil surface</tissue>
    </source>
</reference>
<proteinExistence type="predicted"/>
<name>A0A0A9GGJ3_ARUDO</name>
<evidence type="ECO:0000313" key="1">
    <source>
        <dbReference type="EMBL" id="JAE24215.1"/>
    </source>
</evidence>
<accession>A0A0A9GGJ3</accession>
<sequence length="98" mass="10957">MCISPTVPDHRGRVLADHPWPPSSTRARSSLCHRSVRTLPRATHWPVYVISSPPLLRRRREHGVAIEAPQCGALLSLSGKATGTPRFVHSIRLILHWS</sequence>